<dbReference type="InParanoid" id="A0A165A6Y9"/>
<feature type="transmembrane region" description="Helical" evidence="9">
    <location>
        <begin position="358"/>
        <end position="377"/>
    </location>
</feature>
<evidence type="ECO:0000313" key="11">
    <source>
        <dbReference type="Proteomes" id="UP000076632"/>
    </source>
</evidence>
<feature type="transmembrane region" description="Helical" evidence="9">
    <location>
        <begin position="541"/>
        <end position="562"/>
    </location>
</feature>
<feature type="transmembrane region" description="Helical" evidence="9">
    <location>
        <begin position="187"/>
        <end position="207"/>
    </location>
</feature>
<evidence type="ECO:0000256" key="4">
    <source>
        <dbReference type="ARBA" id="ARBA00022692"/>
    </source>
</evidence>
<feature type="compositionally biased region" description="Basic and acidic residues" evidence="8">
    <location>
        <begin position="1"/>
        <end position="13"/>
    </location>
</feature>
<keyword evidence="3 7" id="KW-0813">Transport</keyword>
<dbReference type="InterPro" id="IPR000109">
    <property type="entry name" value="POT_fam"/>
</dbReference>
<feature type="transmembrane region" description="Helical" evidence="9">
    <location>
        <begin position="514"/>
        <end position="535"/>
    </location>
</feature>
<dbReference type="Proteomes" id="UP000076632">
    <property type="component" value="Unassembled WGS sequence"/>
</dbReference>
<evidence type="ECO:0000256" key="1">
    <source>
        <dbReference type="ARBA" id="ARBA00004141"/>
    </source>
</evidence>
<name>A0A165A6Y9_XYLHT</name>
<evidence type="ECO:0000256" key="2">
    <source>
        <dbReference type="ARBA" id="ARBA00005982"/>
    </source>
</evidence>
<dbReference type="PROSITE" id="PS01023">
    <property type="entry name" value="PTR2_2"/>
    <property type="match status" value="1"/>
</dbReference>
<dbReference type="InterPro" id="IPR018456">
    <property type="entry name" value="PTR2_symporter_CS"/>
</dbReference>
<evidence type="ECO:0000256" key="9">
    <source>
        <dbReference type="SAM" id="Phobius"/>
    </source>
</evidence>
<dbReference type="STRING" id="1328760.A0A165A6Y9"/>
<feature type="transmembrane region" description="Helical" evidence="9">
    <location>
        <begin position="427"/>
        <end position="450"/>
    </location>
</feature>
<dbReference type="RefSeq" id="XP_018185597.1">
    <property type="nucleotide sequence ID" value="XM_018331311.1"/>
</dbReference>
<protein>
    <submittedName>
        <fullName evidence="10">Peptide transport protein PTR2</fullName>
    </submittedName>
</protein>
<dbReference type="Pfam" id="PF00854">
    <property type="entry name" value="PTR2"/>
    <property type="match status" value="1"/>
</dbReference>
<gene>
    <name evidence="10" type="ORF">L228DRAFT_241235</name>
</gene>
<dbReference type="OMA" id="QMMGVWF"/>
<evidence type="ECO:0000256" key="3">
    <source>
        <dbReference type="ARBA" id="ARBA00022448"/>
    </source>
</evidence>
<feature type="transmembrane region" description="Helical" evidence="9">
    <location>
        <begin position="267"/>
        <end position="289"/>
    </location>
</feature>
<keyword evidence="6 9" id="KW-0472">Membrane</keyword>
<dbReference type="EMBL" id="KV407464">
    <property type="protein sequence ID" value="KZF20042.1"/>
    <property type="molecule type" value="Genomic_DNA"/>
</dbReference>
<evidence type="ECO:0000313" key="10">
    <source>
        <dbReference type="EMBL" id="KZF20042.1"/>
    </source>
</evidence>
<dbReference type="Gene3D" id="1.20.1250.20">
    <property type="entry name" value="MFS general substrate transporter like domains"/>
    <property type="match status" value="1"/>
</dbReference>
<dbReference type="FunCoup" id="A0A165A6Y9">
    <property type="interactions" value="1065"/>
</dbReference>
<dbReference type="SUPFAM" id="SSF103473">
    <property type="entry name" value="MFS general substrate transporter"/>
    <property type="match status" value="1"/>
</dbReference>
<evidence type="ECO:0000256" key="6">
    <source>
        <dbReference type="ARBA" id="ARBA00023136"/>
    </source>
</evidence>
<accession>A0A165A6Y9</accession>
<comment type="subcellular location">
    <subcellularLocation>
        <location evidence="1 7">Membrane</location>
        <topology evidence="1 7">Multi-pass membrane protein</topology>
    </subcellularLocation>
</comment>
<keyword evidence="5 9" id="KW-1133">Transmembrane helix</keyword>
<keyword evidence="4 7" id="KW-0812">Transmembrane</keyword>
<evidence type="ECO:0000256" key="8">
    <source>
        <dbReference type="SAM" id="MobiDB-lite"/>
    </source>
</evidence>
<sequence length="596" mass="65138">MTERVSDMAKMHATEVQPRKGSMQDMAGGTEVGPINTAPAYAEPSMEGSIGSMPLDGEEPTEEEKATLRHVADKLPKAAFLVSFVELCERFAYYGLSGPFQNYIQNKVHDPSGVPGVLGMGQTAATGLTNYFQFWCYLTPIIGAIVADQYLGRYNAILLFSVIYTIGLLILVTTAIPSAIAAGASKAGLIVAMTVIGLGTGGIKSNVSPLIADQYKASKQYVKTLKSGERVIVDPGVTIQRIYMIFYLCINVGSLSAIATTEMEHHIGFWWAYLLPMIMFIIGFVFIAVSKPFYTIRPPTGSVIPHAFKVMWIGLTHKGDLNAAKPTYREEYGGSYSTPWNDSFVDEMRVALQACKVFVFYPVYWVVYTQMLNNFISQAGTMELHGIPNDLMQNIDPITIIIFIPICDRLVYPLLRKVGIKFKPITRITAGFMFGALSMAYAAIVQHLIYSAGPCYKAPLACDASQGGVIPNHIHVAVQTPAYLFIGLSEIFASITGLEYAYTKAPPTMKSFIMAMFLLTSAFGSALAIALSPTAVDPKLLWMYIGLAIACFIAGILFWFIYSPLNATEDEMNETGAGALEEKEDPALTYSIEDKA</sequence>
<comment type="similarity">
    <text evidence="2 7">Belongs to the major facilitator superfamily. Proton-dependent oligopeptide transporter (POT/PTR) (TC 2.A.17) family.</text>
</comment>
<dbReference type="GeneID" id="28896448"/>
<dbReference type="GO" id="GO:0005886">
    <property type="term" value="C:plasma membrane"/>
    <property type="evidence" value="ECO:0007669"/>
    <property type="project" value="UniProtKB-ARBA"/>
</dbReference>
<dbReference type="InterPro" id="IPR036259">
    <property type="entry name" value="MFS_trans_sf"/>
</dbReference>
<feature type="transmembrane region" description="Helical" evidence="9">
    <location>
        <begin position="482"/>
        <end position="502"/>
    </location>
</feature>
<dbReference type="OrthoDB" id="8904098at2759"/>
<feature type="transmembrane region" description="Helical" evidence="9">
    <location>
        <begin position="242"/>
        <end position="261"/>
    </location>
</feature>
<evidence type="ECO:0000256" key="5">
    <source>
        <dbReference type="ARBA" id="ARBA00022989"/>
    </source>
</evidence>
<dbReference type="PROSITE" id="PS01022">
    <property type="entry name" value="PTR2_1"/>
    <property type="match status" value="1"/>
</dbReference>
<organism evidence="10 11">
    <name type="scientific">Xylona heveae (strain CBS 132557 / TC161)</name>
    <dbReference type="NCBI Taxonomy" id="1328760"/>
    <lineage>
        <taxon>Eukaryota</taxon>
        <taxon>Fungi</taxon>
        <taxon>Dikarya</taxon>
        <taxon>Ascomycota</taxon>
        <taxon>Pezizomycotina</taxon>
        <taxon>Xylonomycetes</taxon>
        <taxon>Xylonales</taxon>
        <taxon>Xylonaceae</taxon>
        <taxon>Xylona</taxon>
    </lineage>
</organism>
<feature type="transmembrane region" description="Helical" evidence="9">
    <location>
        <begin position="157"/>
        <end position="181"/>
    </location>
</feature>
<proteinExistence type="inferred from homology"/>
<keyword evidence="11" id="KW-1185">Reference proteome</keyword>
<feature type="transmembrane region" description="Helical" evidence="9">
    <location>
        <begin position="397"/>
        <end position="415"/>
    </location>
</feature>
<dbReference type="PANTHER" id="PTHR11654">
    <property type="entry name" value="OLIGOPEPTIDE TRANSPORTER-RELATED"/>
    <property type="match status" value="1"/>
</dbReference>
<dbReference type="GO" id="GO:0071916">
    <property type="term" value="F:dipeptide transmembrane transporter activity"/>
    <property type="evidence" value="ECO:0007669"/>
    <property type="project" value="UniProtKB-ARBA"/>
</dbReference>
<dbReference type="AlphaFoldDB" id="A0A165A6Y9"/>
<evidence type="ECO:0000256" key="7">
    <source>
        <dbReference type="RuleBase" id="RU003755"/>
    </source>
</evidence>
<reference evidence="10 11" key="1">
    <citation type="journal article" date="2016" name="Fungal Biol.">
        <title>The genome of Xylona heveae provides a window into fungal endophytism.</title>
        <authorList>
            <person name="Gazis R."/>
            <person name="Kuo A."/>
            <person name="Riley R."/>
            <person name="LaButti K."/>
            <person name="Lipzen A."/>
            <person name="Lin J."/>
            <person name="Amirebrahimi M."/>
            <person name="Hesse C.N."/>
            <person name="Spatafora J.W."/>
            <person name="Henrissat B."/>
            <person name="Hainaut M."/>
            <person name="Grigoriev I.V."/>
            <person name="Hibbett D.S."/>
        </authorList>
    </citation>
    <scope>NUCLEOTIDE SEQUENCE [LARGE SCALE GENOMIC DNA]</scope>
    <source>
        <strain evidence="10 11">TC161</strain>
    </source>
</reference>
<feature type="region of interest" description="Disordered" evidence="8">
    <location>
        <begin position="576"/>
        <end position="596"/>
    </location>
</feature>
<feature type="region of interest" description="Disordered" evidence="8">
    <location>
        <begin position="1"/>
        <end position="29"/>
    </location>
</feature>
<dbReference type="FunFam" id="1.20.1250.20:FF:000085">
    <property type="entry name" value="MFS peptide transporter Ptr2"/>
    <property type="match status" value="1"/>
</dbReference>